<accession>A0A660CDG1</accession>
<evidence type="ECO:0000313" key="3">
    <source>
        <dbReference type="Proteomes" id="UP000317303"/>
    </source>
</evidence>
<gene>
    <name evidence="2" type="ORF">JD82_03228</name>
</gene>
<reference evidence="2 3" key="1">
    <citation type="submission" date="2019-07" db="EMBL/GenBank/DDBJ databases">
        <title>R&amp;d 2014.</title>
        <authorList>
            <person name="Klenk H.-P."/>
        </authorList>
    </citation>
    <scope>NUCLEOTIDE SEQUENCE [LARGE SCALE GENOMIC DNA]</scope>
    <source>
        <strain evidence="2 3">DSM 43194</strain>
    </source>
</reference>
<evidence type="ECO:0000256" key="1">
    <source>
        <dbReference type="SAM" id="Phobius"/>
    </source>
</evidence>
<proteinExistence type="predicted"/>
<keyword evidence="1" id="KW-0472">Membrane</keyword>
<dbReference type="EMBL" id="VLJV01000001">
    <property type="protein sequence ID" value="TWH21366.1"/>
    <property type="molecule type" value="Genomic_DNA"/>
</dbReference>
<keyword evidence="1" id="KW-1133">Transmembrane helix</keyword>
<evidence type="ECO:0000313" key="2">
    <source>
        <dbReference type="EMBL" id="TWH21366.1"/>
    </source>
</evidence>
<feature type="transmembrane region" description="Helical" evidence="1">
    <location>
        <begin position="18"/>
        <end position="35"/>
    </location>
</feature>
<dbReference type="Proteomes" id="UP000317303">
    <property type="component" value="Unassembled WGS sequence"/>
</dbReference>
<keyword evidence="1" id="KW-0812">Transmembrane</keyword>
<dbReference type="AlphaFoldDB" id="A0A660CDG1"/>
<organism evidence="2 3">
    <name type="scientific">Prauserella rugosa</name>
    <dbReference type="NCBI Taxonomy" id="43354"/>
    <lineage>
        <taxon>Bacteria</taxon>
        <taxon>Bacillati</taxon>
        <taxon>Actinomycetota</taxon>
        <taxon>Actinomycetes</taxon>
        <taxon>Pseudonocardiales</taxon>
        <taxon>Pseudonocardiaceae</taxon>
        <taxon>Prauserella</taxon>
    </lineage>
</organism>
<sequence length="169" mass="18468">MFGVVFIVAGVLPYDGPWWAHALVITIGVLILIGGRPSLRRLRHGVKPATLSIGPSGIEYDGPRGSTLHVAWPQVRAAELRTAQLVFVTKGRRTNGAVLAGLDLHVDDAAAGERARSLRREAGVYQVRVGGRPESAEQAHQALLRYVPDRYRGTRHVGEVRESREDLPL</sequence>
<protein>
    <submittedName>
        <fullName evidence="2">Uncharacterized protein</fullName>
    </submittedName>
</protein>
<keyword evidence="3" id="KW-1185">Reference proteome</keyword>
<name>A0A660CDG1_9PSEU</name>
<comment type="caution">
    <text evidence="2">The sequence shown here is derived from an EMBL/GenBank/DDBJ whole genome shotgun (WGS) entry which is preliminary data.</text>
</comment>